<dbReference type="STRING" id="1306861.A0A4U6X9H5"/>
<proteinExistence type="inferred from homology"/>
<organism evidence="2 3">
    <name type="scientific">Colletotrichum tanaceti</name>
    <dbReference type="NCBI Taxonomy" id="1306861"/>
    <lineage>
        <taxon>Eukaryota</taxon>
        <taxon>Fungi</taxon>
        <taxon>Dikarya</taxon>
        <taxon>Ascomycota</taxon>
        <taxon>Pezizomycotina</taxon>
        <taxon>Sordariomycetes</taxon>
        <taxon>Hypocreomycetidae</taxon>
        <taxon>Glomerellales</taxon>
        <taxon>Glomerellaceae</taxon>
        <taxon>Colletotrichum</taxon>
        <taxon>Colletotrichum destructivum species complex</taxon>
    </lineage>
</organism>
<dbReference type="SUPFAM" id="SSF89796">
    <property type="entry name" value="CoA-transferase family III (CaiB/BaiF)"/>
    <property type="match status" value="1"/>
</dbReference>
<dbReference type="InterPro" id="IPR023606">
    <property type="entry name" value="CoA-Trfase_III_dom_1_sf"/>
</dbReference>
<protein>
    <submittedName>
        <fullName evidence="2">Uncharacterized protein</fullName>
    </submittedName>
</protein>
<dbReference type="AlphaFoldDB" id="A0A4U6X9H5"/>
<reference evidence="2 3" key="1">
    <citation type="journal article" date="2019" name="PLoS ONE">
        <title>Comparative genome analysis indicates high evolutionary potential of pathogenicity genes in Colletotrichum tanaceti.</title>
        <authorList>
            <person name="Lelwala R.V."/>
            <person name="Korhonen P.K."/>
            <person name="Young N.D."/>
            <person name="Scott J.B."/>
            <person name="Ades P.A."/>
            <person name="Gasser R.B."/>
            <person name="Taylor P.W.J."/>
        </authorList>
    </citation>
    <scope>NUCLEOTIDE SEQUENCE [LARGE SCALE GENOMIC DNA]</scope>
    <source>
        <strain evidence="2">BRIP57314</strain>
    </source>
</reference>
<keyword evidence="3" id="KW-1185">Reference proteome</keyword>
<comment type="similarity">
    <text evidence="1">Belongs to the CoA-transferase III family.</text>
</comment>
<sequence length="178" mass="19091">MVDLQTGKRDADLDLKADEGRGASSELVKGADVLVDGNRSGALKQLGFDSATLRERCPNLSLTCMRENCYGFRGPVSSARTVLRRPTAGASSEGPPSSSYATTMASTCSLGKPTRLGGRFVPISLFTHPVYFWDMSGKEYGLDRNIKVLAPASRLSSTTLACDVPTGRRGRSKPIWVS</sequence>
<dbReference type="Pfam" id="PF02515">
    <property type="entry name" value="CoA_transf_3"/>
    <property type="match status" value="1"/>
</dbReference>
<gene>
    <name evidence="2" type="ORF">CTA1_11012</name>
</gene>
<evidence type="ECO:0000313" key="2">
    <source>
        <dbReference type="EMBL" id="TKW52268.1"/>
    </source>
</evidence>
<evidence type="ECO:0000256" key="1">
    <source>
        <dbReference type="ARBA" id="ARBA00008383"/>
    </source>
</evidence>
<name>A0A4U6X9H5_9PEZI</name>
<dbReference type="GO" id="GO:0003824">
    <property type="term" value="F:catalytic activity"/>
    <property type="evidence" value="ECO:0007669"/>
    <property type="project" value="InterPro"/>
</dbReference>
<dbReference type="Gene3D" id="3.40.50.10540">
    <property type="entry name" value="Crotonobetainyl-coa:carnitine coa-transferase, domain 1"/>
    <property type="match status" value="1"/>
</dbReference>
<dbReference type="PANTHER" id="PTHR48229">
    <property type="entry name" value="CAIB/BAIF FAMILY ENZYME (AFU_ORTHOLOGUE AFUA_1G05360)-RELATED"/>
    <property type="match status" value="1"/>
</dbReference>
<dbReference type="EMBL" id="PJEX01000250">
    <property type="protein sequence ID" value="TKW52268.1"/>
    <property type="molecule type" value="Genomic_DNA"/>
</dbReference>
<dbReference type="Proteomes" id="UP000310108">
    <property type="component" value="Unassembled WGS sequence"/>
</dbReference>
<dbReference type="PANTHER" id="PTHR48229:SF1">
    <property type="entry name" value="ALPHA METHYLACYL-COA RACEMASE-RELATED"/>
    <property type="match status" value="1"/>
</dbReference>
<dbReference type="InterPro" id="IPR052985">
    <property type="entry name" value="CoA-trans_III_biosynth/detox"/>
</dbReference>
<accession>A0A4U6X9H5</accession>
<dbReference type="OrthoDB" id="2308815at2759"/>
<evidence type="ECO:0000313" key="3">
    <source>
        <dbReference type="Proteomes" id="UP000310108"/>
    </source>
</evidence>
<dbReference type="InterPro" id="IPR003673">
    <property type="entry name" value="CoA-Trfase_fam_III"/>
</dbReference>
<comment type="caution">
    <text evidence="2">The sequence shown here is derived from an EMBL/GenBank/DDBJ whole genome shotgun (WGS) entry which is preliminary data.</text>
</comment>